<evidence type="ECO:0000313" key="2">
    <source>
        <dbReference type="Proteomes" id="UP000033647"/>
    </source>
</evidence>
<reference evidence="1 2" key="1">
    <citation type="submission" date="2015-03" db="EMBL/GenBank/DDBJ databases">
        <title>RNA-seq based gene annotation and comparative genomics of four Zymoseptoria species reveal species-specific pathogenicity related genes and transposable element activity.</title>
        <authorList>
            <person name="Grandaubert J."/>
            <person name="Bhattacharyya A."/>
            <person name="Stukenbrock E.H."/>
        </authorList>
    </citation>
    <scope>NUCLEOTIDE SEQUENCE [LARGE SCALE GENOMIC DNA]</scope>
    <source>
        <strain evidence="1 2">Zb18110</strain>
    </source>
</reference>
<protein>
    <submittedName>
        <fullName evidence="1">Uncharacterized protein</fullName>
    </submittedName>
</protein>
<comment type="caution">
    <text evidence="1">The sequence shown here is derived from an EMBL/GenBank/DDBJ whole genome shotgun (WGS) entry which is preliminary data.</text>
</comment>
<name>A0A0F4GNL6_9PEZI</name>
<proteinExistence type="predicted"/>
<dbReference type="AlphaFoldDB" id="A0A0F4GNL6"/>
<organism evidence="1 2">
    <name type="scientific">Zymoseptoria brevis</name>
    <dbReference type="NCBI Taxonomy" id="1047168"/>
    <lineage>
        <taxon>Eukaryota</taxon>
        <taxon>Fungi</taxon>
        <taxon>Dikarya</taxon>
        <taxon>Ascomycota</taxon>
        <taxon>Pezizomycotina</taxon>
        <taxon>Dothideomycetes</taxon>
        <taxon>Dothideomycetidae</taxon>
        <taxon>Mycosphaerellales</taxon>
        <taxon>Mycosphaerellaceae</taxon>
        <taxon>Zymoseptoria</taxon>
    </lineage>
</organism>
<evidence type="ECO:0000313" key="1">
    <source>
        <dbReference type="EMBL" id="KJX98986.1"/>
    </source>
</evidence>
<sequence length="146" mass="15910">MLLINFLLLPVTYGAVQRLAPRQDAPPPSQCVDTTQLKYTAELYSDQKCTVSDEISEGTAYVGTCFKVAGIVSAKAYLKAGIPKGYVCDTTLFPDSQCAEDGVLSKPLDQTNDPECLTGPHSLTSLIIPTKYNSIRILCYQQLLTQ</sequence>
<dbReference type="Proteomes" id="UP000033647">
    <property type="component" value="Unassembled WGS sequence"/>
</dbReference>
<accession>A0A0F4GNL6</accession>
<dbReference type="EMBL" id="LAFY01000371">
    <property type="protein sequence ID" value="KJX98986.1"/>
    <property type="molecule type" value="Genomic_DNA"/>
</dbReference>
<dbReference type="OrthoDB" id="10366236at2759"/>
<keyword evidence="2" id="KW-1185">Reference proteome</keyword>
<gene>
    <name evidence="1" type="ORF">TI39_contig379g00014</name>
</gene>